<dbReference type="AlphaFoldDB" id="A0A7W6GFP9"/>
<keyword evidence="3" id="KW-1185">Reference proteome</keyword>
<accession>A0A7W6GFP9</accession>
<evidence type="ECO:0000313" key="2">
    <source>
        <dbReference type="EMBL" id="MBB3973520.1"/>
    </source>
</evidence>
<evidence type="ECO:0000313" key="3">
    <source>
        <dbReference type="Proteomes" id="UP000528964"/>
    </source>
</evidence>
<name>A0A7W6GFP9_9HYPH</name>
<comment type="caution">
    <text evidence="2">The sequence shown here is derived from an EMBL/GenBank/DDBJ whole genome shotgun (WGS) entry which is preliminary data.</text>
</comment>
<dbReference type="Proteomes" id="UP000528964">
    <property type="component" value="Unassembled WGS sequence"/>
</dbReference>
<feature type="domain" description="Flagellar protein FlgJ N-terminal" evidence="1">
    <location>
        <begin position="51"/>
        <end position="93"/>
    </location>
</feature>
<organism evidence="2 3">
    <name type="scientific">Hansschlegelia beijingensis</name>
    <dbReference type="NCBI Taxonomy" id="1133344"/>
    <lineage>
        <taxon>Bacteria</taxon>
        <taxon>Pseudomonadati</taxon>
        <taxon>Pseudomonadota</taxon>
        <taxon>Alphaproteobacteria</taxon>
        <taxon>Hyphomicrobiales</taxon>
        <taxon>Methylopilaceae</taxon>
        <taxon>Hansschlegelia</taxon>
    </lineage>
</organism>
<reference evidence="2 3" key="1">
    <citation type="submission" date="2020-08" db="EMBL/GenBank/DDBJ databases">
        <title>Genomic Encyclopedia of Type Strains, Phase IV (KMG-IV): sequencing the most valuable type-strain genomes for metagenomic binning, comparative biology and taxonomic classification.</title>
        <authorList>
            <person name="Goeker M."/>
        </authorList>
    </citation>
    <scope>NUCLEOTIDE SEQUENCE [LARGE SCALE GENOMIC DNA]</scope>
    <source>
        <strain evidence="2 3">DSM 25481</strain>
    </source>
</reference>
<evidence type="ECO:0000259" key="1">
    <source>
        <dbReference type="Pfam" id="PF10135"/>
    </source>
</evidence>
<dbReference type="EMBL" id="JACIDR010000003">
    <property type="protein sequence ID" value="MBB3973520.1"/>
    <property type="molecule type" value="Genomic_DNA"/>
</dbReference>
<protein>
    <submittedName>
        <fullName evidence="2">Rod binding domain-containing protein</fullName>
    </submittedName>
</protein>
<dbReference type="Pfam" id="PF10135">
    <property type="entry name" value="Rod-binding"/>
    <property type="match status" value="1"/>
</dbReference>
<gene>
    <name evidence="2" type="ORF">GGR24_002190</name>
</gene>
<proteinExistence type="predicted"/>
<dbReference type="RefSeq" id="WP_183395383.1">
    <property type="nucleotide sequence ID" value="NZ_JACIDR010000003.1"/>
</dbReference>
<sequence length="109" mass="11001">MAEAATPAASTLAALGAQKAYGAKSPAKADDRLDAAAQDFEAVFLTQMMEQMFSGLGDSGPLGSGEGGSAYRSMLADQYGRTIAAAGGIGLADDVRRELIAIQQGGQSS</sequence>
<dbReference type="InterPro" id="IPR019301">
    <property type="entry name" value="Flagellar_prot_FlgJ_N"/>
</dbReference>